<accession>A0ABY6CX61</accession>
<keyword evidence="3" id="KW-1185">Reference proteome</keyword>
<keyword evidence="1" id="KW-0812">Transmembrane</keyword>
<feature type="transmembrane region" description="Helical" evidence="1">
    <location>
        <begin position="7"/>
        <end position="29"/>
    </location>
</feature>
<sequence>MLTKRHIVVTFIVFLAGFFTVCDMGMAMVNIGTDAIEGREVEETEIQETLESGRKSFVNFSGDDEDDVGASMTIDRSDFIYFRSHTKAAALLSVHRVSPVALYIVYCCLKLAC</sequence>
<dbReference type="RefSeq" id="WP_263050254.1">
    <property type="nucleotide sequence ID" value="NZ_CP106735.1"/>
</dbReference>
<evidence type="ECO:0000313" key="3">
    <source>
        <dbReference type="Proteomes" id="UP001062165"/>
    </source>
</evidence>
<gene>
    <name evidence="2" type="ORF">N7E81_14195</name>
</gene>
<organism evidence="2 3">
    <name type="scientific">Reichenbachiella carrageenanivorans</name>
    <dbReference type="NCBI Taxonomy" id="2979869"/>
    <lineage>
        <taxon>Bacteria</taxon>
        <taxon>Pseudomonadati</taxon>
        <taxon>Bacteroidota</taxon>
        <taxon>Cytophagia</taxon>
        <taxon>Cytophagales</taxon>
        <taxon>Reichenbachiellaceae</taxon>
        <taxon>Reichenbachiella</taxon>
    </lineage>
</organism>
<dbReference type="Proteomes" id="UP001062165">
    <property type="component" value="Chromosome"/>
</dbReference>
<reference evidence="2" key="1">
    <citation type="submission" date="2022-10" db="EMBL/GenBank/DDBJ databases">
        <title>Comparative genomics and taxonomic characterization of three novel marine species of genus Reichenbachiella exhibiting antioxidant and polysaccharide degradation activities.</title>
        <authorList>
            <person name="Muhammad N."/>
            <person name="Lee Y.-J."/>
            <person name="Ko J."/>
            <person name="Kim S.-G."/>
        </authorList>
    </citation>
    <scope>NUCLEOTIDE SEQUENCE</scope>
    <source>
        <strain evidence="2">Wsw4-B4</strain>
    </source>
</reference>
<dbReference type="EMBL" id="CP106735">
    <property type="protein sequence ID" value="UXX78509.1"/>
    <property type="molecule type" value="Genomic_DNA"/>
</dbReference>
<keyword evidence="1" id="KW-1133">Transmembrane helix</keyword>
<protein>
    <submittedName>
        <fullName evidence="2">Uncharacterized protein</fullName>
    </submittedName>
</protein>
<keyword evidence="1" id="KW-0472">Membrane</keyword>
<proteinExistence type="predicted"/>
<evidence type="ECO:0000313" key="2">
    <source>
        <dbReference type="EMBL" id="UXX78509.1"/>
    </source>
</evidence>
<name>A0ABY6CX61_9BACT</name>
<evidence type="ECO:0000256" key="1">
    <source>
        <dbReference type="SAM" id="Phobius"/>
    </source>
</evidence>